<dbReference type="PANTHER" id="PTHR33840:SF1">
    <property type="entry name" value="TLE1 PHOSPHOLIPASE DOMAIN-CONTAINING PROTEIN"/>
    <property type="match status" value="1"/>
</dbReference>
<dbReference type="Proteomes" id="UP000623795">
    <property type="component" value="Unassembled WGS sequence"/>
</dbReference>
<evidence type="ECO:0000256" key="1">
    <source>
        <dbReference type="SAM" id="MobiDB-lite"/>
    </source>
</evidence>
<proteinExistence type="predicted"/>
<feature type="region of interest" description="Disordered" evidence="1">
    <location>
        <begin position="59"/>
        <end position="85"/>
    </location>
</feature>
<sequence length="726" mass="80118">MVNATPVDAPYPAAEFLASTAFAHSQIALANCEFASDTPCSIPVRVGLFFDGTNNNLERDRDGKRMGLPDPETGIPGPLANRPLRPQDCSHSNIARLFRSYPADKQDSGYYSFYVSGVGTPFKEIGELTESAGGKAFARGGEARIIWGLLQILNAIHMAVRGQEPLFRDSEAGRLAQSYGSEVGNVEQLGNGKGPSRVMTHRRWFAPHLAKLKTALAAIRKPTIPSLRISVFGFSRGAAEAVAFCHFLDDLLEGQRLVGIDTRIDFLGVFDTVASVGGSASIARTLPLPGAVFDGHWSWANRILDPLPACVQAGRHFIATHELRMNFPVTRLQSSKGDKFKEVFYPGVHSDVGGGYAPGEQGKGRGGQGALLSQVPLLHMYTAARAAGVPLNPFSELEARDKIDFEVDAALASAWNAYTGALGKEGALLATHMKLYYRWRAARLRGLENTTSFHAATPQERQDLREANQMLAGDLEALRERRTGRSPAGSHDSPQRPFAPDDLARINKWHFDHAQSHLPLDAWERWALGIFERCEPLPPDVERFFDDYVHDSFAGFYLAGEVTEYDKRVKTADVMRRSPEELRGFDRKVHALATQVKDAQAKRDAGVPLTADEELLIRAAEHDTPYPIMSDEDADSMRSPVIATQTATRREGGGYIIRRGYYPHEGFIYRQSIHENELLQLSRGGESASYRHTRAPNLVELVWSDDLRRDITASRATARRETSVLA</sequence>
<gene>
    <name evidence="3" type="ORF">GPA22_02945</name>
</gene>
<evidence type="ECO:0000313" key="3">
    <source>
        <dbReference type="EMBL" id="NMG42692.1"/>
    </source>
</evidence>
<name>A0ABX1PTB0_9RHOO</name>
<accession>A0ABX1PTB0</accession>
<dbReference type="PANTHER" id="PTHR33840">
    <property type="match status" value="1"/>
</dbReference>
<protein>
    <submittedName>
        <fullName evidence="3">DUF2235 domain-containing protein</fullName>
    </submittedName>
</protein>
<dbReference type="RefSeq" id="WP_169254600.1">
    <property type="nucleotide sequence ID" value="NZ_WTVN01000002.1"/>
</dbReference>
<dbReference type="EMBL" id="WTVN01000002">
    <property type="protein sequence ID" value="NMG42692.1"/>
    <property type="molecule type" value="Genomic_DNA"/>
</dbReference>
<keyword evidence="4" id="KW-1185">Reference proteome</keyword>
<reference evidence="3 4" key="1">
    <citation type="submission" date="2019-12" db="EMBL/GenBank/DDBJ databases">
        <title>Comparative genomics gives insights into the taxonomy of the Azoarcus-Aromatoleum group and reveals separate origins of nif in the plant-associated Azoarcus and non-plant-associated Aromatoleum sub-groups.</title>
        <authorList>
            <person name="Lafos M."/>
            <person name="Maluk M."/>
            <person name="Batista M."/>
            <person name="Junghare M."/>
            <person name="Carmona M."/>
            <person name="Faoro H."/>
            <person name="Cruz L.M."/>
            <person name="Battistoni F."/>
            <person name="De Souza E."/>
            <person name="Pedrosa F."/>
            <person name="Chen W.-M."/>
            <person name="Poole P.S."/>
            <person name="Dixon R.A."/>
            <person name="James E.K."/>
        </authorList>
    </citation>
    <scope>NUCLEOTIDE SEQUENCE [LARGE SCALE GENOMIC DNA]</scope>
    <source>
        <strain evidence="3 4">Td21</strain>
    </source>
</reference>
<dbReference type="InterPro" id="IPR018712">
    <property type="entry name" value="Tle1-like_cat"/>
</dbReference>
<evidence type="ECO:0000313" key="4">
    <source>
        <dbReference type="Proteomes" id="UP000623795"/>
    </source>
</evidence>
<dbReference type="Pfam" id="PF09994">
    <property type="entry name" value="T6SS_Tle1-like_cat"/>
    <property type="match status" value="1"/>
</dbReference>
<comment type="caution">
    <text evidence="3">The sequence shown here is derived from an EMBL/GenBank/DDBJ whole genome shotgun (WGS) entry which is preliminary data.</text>
</comment>
<evidence type="ECO:0000259" key="2">
    <source>
        <dbReference type="Pfam" id="PF09994"/>
    </source>
</evidence>
<feature type="domain" description="T6SS Phospholipase effector Tle1-like catalytic" evidence="2">
    <location>
        <begin position="260"/>
        <end position="381"/>
    </location>
</feature>
<organism evidence="3 4">
    <name type="scientific">Aromatoleum toluvorans</name>
    <dbReference type="NCBI Taxonomy" id="92002"/>
    <lineage>
        <taxon>Bacteria</taxon>
        <taxon>Pseudomonadati</taxon>
        <taxon>Pseudomonadota</taxon>
        <taxon>Betaproteobacteria</taxon>
        <taxon>Rhodocyclales</taxon>
        <taxon>Rhodocyclaceae</taxon>
        <taxon>Aromatoleum</taxon>
    </lineage>
</organism>